<keyword evidence="6" id="KW-0423">Lactose metabolism</keyword>
<sequence>MDTDQLKPNQVNRTNGFQAQANGKGVNVSFILHRQHVANTAWGIGGGFTLDYITKVLTATGIPNHFVRSSGTTRINVFTHVRETGEEFKQVNPGPHVSAAELAELWQQLTQLTASDWLIISGSFSQGIDPDILVKIGRLAQQNKFRLIIDTSYPAVKEVLPLHPYLIKPNEEELKSWYGVSGATDLPDVLRLGQRAVHEGAQNVLLSMGSDGAALITPTQILVGNAPKVAVLNTAGSGDTMLGTFVAGLMQGKHPAENLKYALAAGSDTARSSWITDFAHVDELLNQITVQTQEVDG</sequence>
<comment type="pathway">
    <text evidence="6">Carbohydrate metabolism; D-tagatose 6-phosphate degradation; D-glyceraldehyde 3-phosphate and glycerone phosphate from D-tagatose 6-phosphate: step 1/2.</text>
</comment>
<dbReference type="Gene3D" id="3.40.1190.20">
    <property type="match status" value="1"/>
</dbReference>
<dbReference type="GO" id="GO:0005988">
    <property type="term" value="P:lactose metabolic process"/>
    <property type="evidence" value="ECO:0007669"/>
    <property type="project" value="UniProtKB-KW"/>
</dbReference>
<evidence type="ECO:0000313" key="8">
    <source>
        <dbReference type="EMBL" id="KRL14084.1"/>
    </source>
</evidence>
<dbReference type="PANTHER" id="PTHR46566">
    <property type="entry name" value="1-PHOSPHOFRUCTOKINASE-RELATED"/>
    <property type="match status" value="1"/>
</dbReference>
<dbReference type="STRING" id="1423792.FD09_GL001244"/>
<proteinExistence type="inferred from homology"/>
<dbReference type="InterPro" id="IPR017583">
    <property type="entry name" value="Tagatose/fructose_Pkinase"/>
</dbReference>
<keyword evidence="2 6" id="KW-0808">Transferase</keyword>
<evidence type="ECO:0000256" key="5">
    <source>
        <dbReference type="ARBA" id="ARBA00022840"/>
    </source>
</evidence>
<reference evidence="8 9" key="1">
    <citation type="journal article" date="2015" name="Genome Announc.">
        <title>Expanding the biotechnology potential of lactobacilli through comparative genomics of 213 strains and associated genera.</title>
        <authorList>
            <person name="Sun Z."/>
            <person name="Harris H.M."/>
            <person name="McCann A."/>
            <person name="Guo C."/>
            <person name="Argimon S."/>
            <person name="Zhang W."/>
            <person name="Yang X."/>
            <person name="Jeffery I.B."/>
            <person name="Cooney J.C."/>
            <person name="Kagawa T.F."/>
            <person name="Liu W."/>
            <person name="Song Y."/>
            <person name="Salvetti E."/>
            <person name="Wrobel A."/>
            <person name="Rasinkangas P."/>
            <person name="Parkhill J."/>
            <person name="Rea M.C."/>
            <person name="O'Sullivan O."/>
            <person name="Ritari J."/>
            <person name="Douillard F.P."/>
            <person name="Paul Ross R."/>
            <person name="Yang R."/>
            <person name="Briner A.E."/>
            <person name="Felis G.E."/>
            <person name="de Vos W.M."/>
            <person name="Barrangou R."/>
            <person name="Klaenhammer T.R."/>
            <person name="Caufield P.W."/>
            <person name="Cui Y."/>
            <person name="Zhang H."/>
            <person name="O'Toole P.W."/>
        </authorList>
    </citation>
    <scope>NUCLEOTIDE SEQUENCE [LARGE SCALE GENOMIC DNA]</scope>
    <source>
        <strain evidence="8 9">DSM 12744</strain>
    </source>
</reference>
<dbReference type="EMBL" id="AZEC01000002">
    <property type="protein sequence ID" value="KRL14084.1"/>
    <property type="molecule type" value="Genomic_DNA"/>
</dbReference>
<comment type="caution">
    <text evidence="8">The sequence shown here is derived from an EMBL/GenBank/DDBJ whole genome shotgun (WGS) entry which is preliminary data.</text>
</comment>
<dbReference type="CDD" id="cd01164">
    <property type="entry name" value="FruK_PfkB_like"/>
    <property type="match status" value="1"/>
</dbReference>
<evidence type="ECO:0000259" key="7">
    <source>
        <dbReference type="Pfam" id="PF00294"/>
    </source>
</evidence>
<evidence type="ECO:0000256" key="4">
    <source>
        <dbReference type="ARBA" id="ARBA00022777"/>
    </source>
</evidence>
<protein>
    <recommendedName>
        <fullName evidence="6">Tagatose-6-phosphate kinase</fullName>
        <ecNumber evidence="6">2.7.1.144</ecNumber>
    </recommendedName>
</protein>
<comment type="similarity">
    <text evidence="6">Belongs to the carbohydrate kinase PfkB family. LacC subfamily.</text>
</comment>
<keyword evidence="9" id="KW-1185">Reference proteome</keyword>
<feature type="domain" description="Carbohydrate kinase PfkB" evidence="7">
    <location>
        <begin position="4"/>
        <end position="269"/>
    </location>
</feature>
<dbReference type="GO" id="GO:0008443">
    <property type="term" value="F:phosphofructokinase activity"/>
    <property type="evidence" value="ECO:0007669"/>
    <property type="project" value="TreeGrafter"/>
</dbReference>
<dbReference type="PIRSF" id="PIRSF000535">
    <property type="entry name" value="1PFK/6PFK/LacC"/>
    <property type="match status" value="1"/>
</dbReference>
<dbReference type="PANTHER" id="PTHR46566:SF1">
    <property type="entry name" value="1-PHOSPHOFRUCTOKINASE"/>
    <property type="match status" value="1"/>
</dbReference>
<dbReference type="UniPathway" id="UPA00704">
    <property type="reaction ID" value="UER00715"/>
</dbReference>
<dbReference type="SUPFAM" id="SSF53613">
    <property type="entry name" value="Ribokinase-like"/>
    <property type="match status" value="1"/>
</dbReference>
<evidence type="ECO:0000313" key="9">
    <source>
        <dbReference type="Proteomes" id="UP000051330"/>
    </source>
</evidence>
<dbReference type="NCBIfam" id="TIGR03168">
    <property type="entry name" value="1-PFK"/>
    <property type="match status" value="1"/>
</dbReference>
<dbReference type="AlphaFoldDB" id="A0A0R1N6Z1"/>
<gene>
    <name evidence="8" type="ORF">FD09_GL001244</name>
</gene>
<comment type="similarity">
    <text evidence="1">Belongs to the carbohydrate kinase pfkB family.</text>
</comment>
<organism evidence="8 9">
    <name type="scientific">Schleiferilactobacillus perolens DSM 12744</name>
    <dbReference type="NCBI Taxonomy" id="1423792"/>
    <lineage>
        <taxon>Bacteria</taxon>
        <taxon>Bacillati</taxon>
        <taxon>Bacillota</taxon>
        <taxon>Bacilli</taxon>
        <taxon>Lactobacillales</taxon>
        <taxon>Lactobacillaceae</taxon>
        <taxon>Schleiferilactobacillus</taxon>
    </lineage>
</organism>
<keyword evidence="5 6" id="KW-0067">ATP-binding</keyword>
<name>A0A0R1N6Z1_9LACO</name>
<dbReference type="InterPro" id="IPR011611">
    <property type="entry name" value="PfkB_dom"/>
</dbReference>
<comment type="catalytic activity">
    <reaction evidence="6">
        <text>D-tagatofuranose 6-phosphate + ATP = D-tagatofuranose 1,6-bisphosphate + ADP + H(+)</text>
        <dbReference type="Rhea" id="RHEA:12420"/>
        <dbReference type="ChEBI" id="CHEBI:15378"/>
        <dbReference type="ChEBI" id="CHEBI:30616"/>
        <dbReference type="ChEBI" id="CHEBI:58694"/>
        <dbReference type="ChEBI" id="CHEBI:58695"/>
        <dbReference type="ChEBI" id="CHEBI:456216"/>
        <dbReference type="EC" id="2.7.1.144"/>
    </reaction>
</comment>
<dbReference type="EC" id="2.7.1.144" evidence="6"/>
<dbReference type="PATRIC" id="fig|1423792.3.peg.1263"/>
<dbReference type="Pfam" id="PF00294">
    <property type="entry name" value="PfkB"/>
    <property type="match status" value="1"/>
</dbReference>
<evidence type="ECO:0000256" key="2">
    <source>
        <dbReference type="ARBA" id="ARBA00022679"/>
    </source>
</evidence>
<dbReference type="InterPro" id="IPR029056">
    <property type="entry name" value="Ribokinase-like"/>
</dbReference>
<accession>A0A0R1N6Z1</accession>
<dbReference type="GO" id="GO:2001059">
    <property type="term" value="P:D-tagatose 6-phosphate catabolic process"/>
    <property type="evidence" value="ECO:0007669"/>
    <property type="project" value="UniProtKB-UniPathway"/>
</dbReference>
<dbReference type="Proteomes" id="UP000051330">
    <property type="component" value="Unassembled WGS sequence"/>
</dbReference>
<evidence type="ECO:0000256" key="3">
    <source>
        <dbReference type="ARBA" id="ARBA00022741"/>
    </source>
</evidence>
<dbReference type="GO" id="GO:0009024">
    <property type="term" value="F:tagatose-6-phosphate kinase activity"/>
    <property type="evidence" value="ECO:0007669"/>
    <property type="project" value="UniProtKB-EC"/>
</dbReference>
<evidence type="ECO:0000256" key="1">
    <source>
        <dbReference type="ARBA" id="ARBA00005380"/>
    </source>
</evidence>
<dbReference type="GO" id="GO:0005524">
    <property type="term" value="F:ATP binding"/>
    <property type="evidence" value="ECO:0007669"/>
    <property type="project" value="UniProtKB-KW"/>
</dbReference>
<keyword evidence="4 8" id="KW-0418">Kinase</keyword>
<dbReference type="GO" id="GO:0005829">
    <property type="term" value="C:cytosol"/>
    <property type="evidence" value="ECO:0007669"/>
    <property type="project" value="TreeGrafter"/>
</dbReference>
<evidence type="ECO:0000256" key="6">
    <source>
        <dbReference type="PIRNR" id="PIRNR000535"/>
    </source>
</evidence>
<keyword evidence="3 6" id="KW-0547">Nucleotide-binding</keyword>